<dbReference type="OrthoDB" id="3880382at2"/>
<name>A0A4P6ZLA8_9LACO</name>
<dbReference type="AlphaFoldDB" id="A0A4P6ZLA8"/>
<evidence type="ECO:0000313" key="1">
    <source>
        <dbReference type="EMBL" id="QBP18458.1"/>
    </source>
</evidence>
<organism evidence="1 2">
    <name type="scientific">Acetilactobacillus jinshanensis</name>
    <dbReference type="NCBI Taxonomy" id="1720083"/>
    <lineage>
        <taxon>Bacteria</taxon>
        <taxon>Bacillati</taxon>
        <taxon>Bacillota</taxon>
        <taxon>Bacilli</taxon>
        <taxon>Lactobacillales</taxon>
        <taxon>Lactobacillaceae</taxon>
        <taxon>Acetilactobacillus</taxon>
    </lineage>
</organism>
<reference evidence="2" key="1">
    <citation type="submission" date="2018-12" db="EMBL/GenBank/DDBJ databases">
        <title>A new species of lactobacillus.</title>
        <authorList>
            <person name="Jian Y."/>
            <person name="Xin L."/>
            <person name="Hong Z.J."/>
            <person name="Ming L.Z."/>
            <person name="Hong X.Z."/>
        </authorList>
    </citation>
    <scope>NUCLEOTIDE SEQUENCE [LARGE SCALE GENOMIC DNA]</scope>
    <source>
        <strain evidence="2">HSLZ-75</strain>
    </source>
</reference>
<dbReference type="InterPro" id="IPR043502">
    <property type="entry name" value="DNA/RNA_pol_sf"/>
</dbReference>
<evidence type="ECO:0000313" key="2">
    <source>
        <dbReference type="Proteomes" id="UP000294321"/>
    </source>
</evidence>
<keyword evidence="2" id="KW-1185">Reference proteome</keyword>
<proteinExistence type="predicted"/>
<dbReference type="Proteomes" id="UP000294321">
    <property type="component" value="Chromosome"/>
</dbReference>
<dbReference type="RefSeq" id="WP_133442017.1">
    <property type="nucleotide sequence ID" value="NZ_CP034726.1"/>
</dbReference>
<gene>
    <name evidence="1" type="ORF">ELX58_04760</name>
</gene>
<dbReference type="SUPFAM" id="SSF56672">
    <property type="entry name" value="DNA/RNA polymerases"/>
    <property type="match status" value="1"/>
</dbReference>
<sequence>MAYDYQPHDNIFDIESMTNLYVDTHYYPAQNLAIIYYLSDVEGYHDFDKADPKTHQSISLEISKKILQCNKSLRELAKDKDNPLGIRFRNLRRPMNLAKYCHFWGLTPTRNSSLNYMNAKGQIHPVTDRSLNYARKHNSRPHAKWVSENAYNNALLSGKEYSGANSCNMVTPYYTVKRTDPKYDKKKYGITMGFNSDNYDLTMIAAFLGHVVHNTYARNYINELCNKNSQLAKDEWSYPSDSRLNHDRTLLLDGQKEKDPKNLTGYPILSPEFFRHFNNELFTTYKRSMPQLLQHQPDLQPRDEADSKSFFKQIDNPAYYIYKGWMTSNRYLDVANLNEHMKFVPLKRIAAMEGWQILESKNVTANTTEIHGIVQIADLIGYNNSDVQVTKQVFELAQYQDALTLRRIMLKKFPQLTYNFKLKPALTRYYKRTIKHIDKGNLNPVEKINAKNKISGIKEAIHSNKSSKMYKYYQKARSAADPQDADPRPDNLRFSPLTDDATSAKLISNVIAPYHSMEDWPDIEFWFPDPRALKIFRAKHPEMLDILPKKPFDVLDDTMNWAKKVDKKYGLSDLPPANEDTILHDGHSLAKTFQPIYDLYREVEGHNANDTLKGSKKKLYNVLGKLETVGPSLDMTDLLHHTNANIPYLHRDGNETGTIATFSYGGIHGVEFKLHKYINDYKKYVKKQKQIDYFRNTLKLTPQLAKQRPFINYHGTPLNPKDFVKGSGKNAKWKNDKPLLYKHPSGSSYILNDDYDYVSVGAVRHEDFSGYYPMLISREGIMWPHDEPKDTYHQIYVERLHLKHQLKKYTKNSHPWNVINIKQLLRKLLLNSASGAGDAKFFNSIRMNNKIISMRMMGQLFTWRMGQAECLAGMNAKVTSTNTDGEYLQNIPGPVNDKTLQETVAPLTLFISPVPLVRFVSKDANNRAEVENHGTEQQPKPVLAEAKGATLNGWMGPSVTATISHPAIIDYALAHYLAYQPDPCNSKFKTDVIYKLIEKKRQELLSKDPAVRQDGMTFFQWVIASNPDKHRYPYIRCEKQVENPVYNPLSTKKEEREPYVWKSDDDLKKTAIAIPHTNRLFLMKHPKNKKGQLISNSLFLASRQKVQEATFRKLQDKGKLDQLKNDPDVIAIFDNWGDRSLSDNAGSGYSSYNYKGSIAKLPSMPVHQNVLIEDHALNEISLARSKQIAQKLDMDAYVEMIATKFHASWDNNED</sequence>
<dbReference type="EMBL" id="CP034726">
    <property type="protein sequence ID" value="QBP18458.1"/>
    <property type="molecule type" value="Genomic_DNA"/>
</dbReference>
<accession>A0A4P6ZLA8</accession>
<dbReference type="KEGG" id="lji:ELX58_04760"/>
<protein>
    <submittedName>
        <fullName evidence="1">Uncharacterized protein</fullName>
    </submittedName>
</protein>